<name>A0A485M4R0_9ZZZZ</name>
<proteinExistence type="predicted"/>
<gene>
    <name evidence="1" type="ORF">SCFA_360007</name>
</gene>
<protein>
    <submittedName>
        <fullName evidence="1">Uncharacterized protein</fullName>
    </submittedName>
</protein>
<accession>A0A485M4R0</accession>
<evidence type="ECO:0000313" key="1">
    <source>
        <dbReference type="EMBL" id="VFU17205.1"/>
    </source>
</evidence>
<reference evidence="1" key="1">
    <citation type="submission" date="2019-03" db="EMBL/GenBank/DDBJ databases">
        <authorList>
            <person name="Hao L."/>
        </authorList>
    </citation>
    <scope>NUCLEOTIDE SEQUENCE</scope>
</reference>
<sequence length="59" mass="6380">MKEASKEILEAIKKAGGDGTVTCTELRKIATEFNVPPRVVGEVANNLKIKIKSCELGCF</sequence>
<dbReference type="EMBL" id="CAADRN010000290">
    <property type="protein sequence ID" value="VFU17205.1"/>
    <property type="molecule type" value="Genomic_DNA"/>
</dbReference>
<organism evidence="1">
    <name type="scientific">anaerobic digester metagenome</name>
    <dbReference type="NCBI Taxonomy" id="1263854"/>
    <lineage>
        <taxon>unclassified sequences</taxon>
        <taxon>metagenomes</taxon>
        <taxon>ecological metagenomes</taxon>
    </lineage>
</organism>
<dbReference type="AlphaFoldDB" id="A0A485M4R0"/>